<dbReference type="EC" id="3.6.4.13" evidence="1"/>
<dbReference type="PROSITE" id="PS00039">
    <property type="entry name" value="DEAD_ATP_HELICASE"/>
    <property type="match status" value="1"/>
</dbReference>
<comment type="caution">
    <text evidence="12">The sequence shown here is derived from an EMBL/GenBank/DDBJ whole genome shotgun (WGS) entry which is preliminary data.</text>
</comment>
<feature type="domain" description="DEAD-box RNA helicase Q" evidence="11">
    <location>
        <begin position="149"/>
        <end position="178"/>
    </location>
</feature>
<keyword evidence="4 7" id="KW-0347">Helicase</keyword>
<dbReference type="GO" id="GO:0003724">
    <property type="term" value="F:RNA helicase activity"/>
    <property type="evidence" value="ECO:0007669"/>
    <property type="project" value="UniProtKB-EC"/>
</dbReference>
<dbReference type="InterPro" id="IPR014014">
    <property type="entry name" value="RNA_helicase_DEAD_Q_motif"/>
</dbReference>
<comment type="similarity">
    <text evidence="7">Belongs to the DEAD box helicase family.</text>
</comment>
<evidence type="ECO:0000256" key="7">
    <source>
        <dbReference type="RuleBase" id="RU000492"/>
    </source>
</evidence>
<dbReference type="GO" id="GO:0016787">
    <property type="term" value="F:hydrolase activity"/>
    <property type="evidence" value="ECO:0007669"/>
    <property type="project" value="UniProtKB-KW"/>
</dbReference>
<evidence type="ECO:0000259" key="9">
    <source>
        <dbReference type="PROSITE" id="PS51192"/>
    </source>
</evidence>
<dbReference type="InterPro" id="IPR014001">
    <property type="entry name" value="Helicase_ATP-bd"/>
</dbReference>
<dbReference type="SMART" id="SM00490">
    <property type="entry name" value="HELICc"/>
    <property type="match status" value="1"/>
</dbReference>
<dbReference type="PROSITE" id="PS51192">
    <property type="entry name" value="HELICASE_ATP_BIND_1"/>
    <property type="match status" value="1"/>
</dbReference>
<evidence type="ECO:0000256" key="5">
    <source>
        <dbReference type="ARBA" id="ARBA00022840"/>
    </source>
</evidence>
<evidence type="ECO:0000256" key="6">
    <source>
        <dbReference type="PROSITE-ProRule" id="PRU00552"/>
    </source>
</evidence>
<evidence type="ECO:0000256" key="8">
    <source>
        <dbReference type="SAM" id="MobiDB-lite"/>
    </source>
</evidence>
<dbReference type="InterPro" id="IPR027417">
    <property type="entry name" value="P-loop_NTPase"/>
</dbReference>
<keyword evidence="5 7" id="KW-0067">ATP-binding</keyword>
<keyword evidence="2 7" id="KW-0547">Nucleotide-binding</keyword>
<reference evidence="13" key="1">
    <citation type="journal article" date="2019" name="Nat. Commun.">
        <title>Expansion of phycobilisome linker gene families in mesophilic red algae.</title>
        <authorList>
            <person name="Lee J."/>
            <person name="Kim D."/>
            <person name="Bhattacharya D."/>
            <person name="Yoon H.S."/>
        </authorList>
    </citation>
    <scope>NUCLEOTIDE SEQUENCE [LARGE SCALE GENOMIC DNA]</scope>
    <source>
        <strain evidence="13">CCMP 1328</strain>
    </source>
</reference>
<dbReference type="OMA" id="IFINYKR"/>
<evidence type="ECO:0000313" key="13">
    <source>
        <dbReference type="Proteomes" id="UP000324585"/>
    </source>
</evidence>
<proteinExistence type="inferred from homology"/>
<evidence type="ECO:0000256" key="1">
    <source>
        <dbReference type="ARBA" id="ARBA00012552"/>
    </source>
</evidence>
<dbReference type="InterPro" id="IPR011545">
    <property type="entry name" value="DEAD/DEAH_box_helicase_dom"/>
</dbReference>
<dbReference type="AlphaFoldDB" id="A0A5J4YU00"/>
<evidence type="ECO:0000256" key="3">
    <source>
        <dbReference type="ARBA" id="ARBA00022801"/>
    </source>
</evidence>
<dbReference type="PROSITE" id="PS51195">
    <property type="entry name" value="Q_MOTIF"/>
    <property type="match status" value="1"/>
</dbReference>
<accession>A0A5J4YU00</accession>
<evidence type="ECO:0000256" key="4">
    <source>
        <dbReference type="ARBA" id="ARBA00022806"/>
    </source>
</evidence>
<feature type="domain" description="Helicase C-terminal" evidence="10">
    <location>
        <begin position="396"/>
        <end position="565"/>
    </location>
</feature>
<gene>
    <name evidence="12" type="ORF">FVE85_3077</name>
</gene>
<dbReference type="CDD" id="cd18787">
    <property type="entry name" value="SF2_C_DEAD"/>
    <property type="match status" value="1"/>
</dbReference>
<feature type="domain" description="Helicase ATP-binding" evidence="9">
    <location>
        <begin position="181"/>
        <end position="369"/>
    </location>
</feature>
<dbReference type="PROSITE" id="PS51194">
    <property type="entry name" value="HELICASE_CTER"/>
    <property type="match status" value="1"/>
</dbReference>
<dbReference type="InterPro" id="IPR001650">
    <property type="entry name" value="Helicase_C-like"/>
</dbReference>
<dbReference type="Pfam" id="PF00270">
    <property type="entry name" value="DEAD"/>
    <property type="match status" value="1"/>
</dbReference>
<feature type="region of interest" description="Disordered" evidence="8">
    <location>
        <begin position="1"/>
        <end position="20"/>
    </location>
</feature>
<evidence type="ECO:0000256" key="2">
    <source>
        <dbReference type="ARBA" id="ARBA00022741"/>
    </source>
</evidence>
<keyword evidence="13" id="KW-1185">Reference proteome</keyword>
<dbReference type="OrthoDB" id="196131at2759"/>
<dbReference type="Pfam" id="PF00271">
    <property type="entry name" value="Helicase_C"/>
    <property type="match status" value="1"/>
</dbReference>
<protein>
    <recommendedName>
        <fullName evidence="1">RNA helicase</fullName>
        <ecNumber evidence="1">3.6.4.13</ecNumber>
    </recommendedName>
</protein>
<name>A0A5J4YU00_PORPP</name>
<evidence type="ECO:0000259" key="11">
    <source>
        <dbReference type="PROSITE" id="PS51195"/>
    </source>
</evidence>
<dbReference type="EMBL" id="VRMN01000004">
    <property type="protein sequence ID" value="KAA8494836.1"/>
    <property type="molecule type" value="Genomic_DNA"/>
</dbReference>
<dbReference type="Gene3D" id="3.40.50.300">
    <property type="entry name" value="P-loop containing nucleotide triphosphate hydrolases"/>
    <property type="match status" value="2"/>
</dbReference>
<dbReference type="GO" id="GO:0005524">
    <property type="term" value="F:ATP binding"/>
    <property type="evidence" value="ECO:0007669"/>
    <property type="project" value="UniProtKB-KW"/>
</dbReference>
<dbReference type="SUPFAM" id="SSF52540">
    <property type="entry name" value="P-loop containing nucleoside triphosphate hydrolases"/>
    <property type="match status" value="1"/>
</dbReference>
<dbReference type="InterPro" id="IPR000629">
    <property type="entry name" value="RNA-helicase_DEAD-box_CS"/>
</dbReference>
<evidence type="ECO:0000313" key="12">
    <source>
        <dbReference type="EMBL" id="KAA8494836.1"/>
    </source>
</evidence>
<dbReference type="SMART" id="SM00487">
    <property type="entry name" value="DEXDc"/>
    <property type="match status" value="1"/>
</dbReference>
<keyword evidence="3 7" id="KW-0378">Hydrolase</keyword>
<organism evidence="12 13">
    <name type="scientific">Porphyridium purpureum</name>
    <name type="common">Red alga</name>
    <name type="synonym">Porphyridium cruentum</name>
    <dbReference type="NCBI Taxonomy" id="35688"/>
    <lineage>
        <taxon>Eukaryota</taxon>
        <taxon>Rhodophyta</taxon>
        <taxon>Bangiophyceae</taxon>
        <taxon>Porphyridiales</taxon>
        <taxon>Porphyridiaceae</taxon>
        <taxon>Porphyridium</taxon>
    </lineage>
</organism>
<dbReference type="Proteomes" id="UP000324585">
    <property type="component" value="Unassembled WGS sequence"/>
</dbReference>
<evidence type="ECO:0000259" key="10">
    <source>
        <dbReference type="PROSITE" id="PS51194"/>
    </source>
</evidence>
<dbReference type="PANTHER" id="PTHR47958">
    <property type="entry name" value="ATP-DEPENDENT RNA HELICASE DBP3"/>
    <property type="match status" value="1"/>
</dbReference>
<dbReference type="GO" id="GO:0003676">
    <property type="term" value="F:nucleic acid binding"/>
    <property type="evidence" value="ECO:0007669"/>
    <property type="project" value="InterPro"/>
</dbReference>
<sequence>MSGRKAGARRTAFDWDASEDTSALQDAELEALRAQVQDEALRKTRPFDAADLGSNGTDGDLDALLYPRRKHARTQVRHWSDKERAEMTDRDWRIFCEDMAITYQRTWTLKKGEEAVDDKSKDNNNARTALAPATAHTVAASARYARPARNWNEMGLSNELLEIVLSVAKYSRPTPIQMAAIPVVNAGHDLIALAETGSGKTAAFVLPLLNFLPRTEVYSPEVSHDGQNPRALILAPTRELAQQIQAETLKFTAILGHRVVCVVGGQDIDVQAMALREGCDVLIATPGRMVDCLERHMVVLDRCDYLVFDEADRMLDMGFDAQIRAIMQAVCARAGLDRRGERQTLMFSATMPELVRALAKDFMRTSSCVHITIGEAGRSVARIQQRVELIASEPAKLKRLIELLESCDPPVLIFVNTKRGCDMLLRSIEEEQSSRRGASHDGTGGRGAGSRKMCRLRLAVMHSGKTQSTRQELLEKFRRGAVDALIATDVIGRGIDVRGVNHVINYELPSRIDTYVHRIGRTGRAGALGTAWSLATPDDAPLFPLLIHQLRSTHNACPAELLRLCPSPLHPRDDF</sequence>
<feature type="short sequence motif" description="Q motif" evidence="6">
    <location>
        <begin position="149"/>
        <end position="178"/>
    </location>
</feature>